<dbReference type="PROSITE" id="PS51257">
    <property type="entry name" value="PROKAR_LIPOPROTEIN"/>
    <property type="match status" value="1"/>
</dbReference>
<protein>
    <recommendedName>
        <fullName evidence="4">Lipoprotein</fullName>
    </recommendedName>
</protein>
<dbReference type="AlphaFoldDB" id="A0A167JRQ8"/>
<accession>A0A167JRQ8</accession>
<dbReference type="EMBL" id="LRXL01000022">
    <property type="protein sequence ID" value="OAB80926.1"/>
    <property type="molecule type" value="Genomic_DNA"/>
</dbReference>
<dbReference type="Proteomes" id="UP000077013">
    <property type="component" value="Unassembled WGS sequence"/>
</dbReference>
<sequence>MKKNIAVIFILLSFISCADDNTDCEGYFAPYWTTEMLGKPHNTKLKGENYAIRKAFSELKKLETEIQPKNGFITIKLHLDKYGGFCKQEIFELNSEYQNVNFNNGDLVKKLGSVSSNLKSWSNDTETQTYYLINFTIKNGKIEEIF</sequence>
<reference evidence="2 3" key="1">
    <citation type="submission" date="2016-02" db="EMBL/GenBank/DDBJ databases">
        <title>Ulvibacter sp. LPB0005, isolated from Thais luteostoma.</title>
        <authorList>
            <person name="Shin S.-K."/>
            <person name="Yi H."/>
        </authorList>
    </citation>
    <scope>NUCLEOTIDE SEQUENCE [LARGE SCALE GENOMIC DNA]</scope>
    <source>
        <strain evidence="2 3">LPB0005</strain>
    </source>
</reference>
<gene>
    <name evidence="2" type="ORF">ULVI_01915</name>
</gene>
<evidence type="ECO:0000256" key="1">
    <source>
        <dbReference type="SAM" id="SignalP"/>
    </source>
</evidence>
<keyword evidence="1" id="KW-0732">Signal</keyword>
<comment type="caution">
    <text evidence="2">The sequence shown here is derived from an EMBL/GenBank/DDBJ whole genome shotgun (WGS) entry which is preliminary data.</text>
</comment>
<name>A0A167JRQ8_9FLAO</name>
<feature type="chain" id="PRO_5007888989" description="Lipoprotein" evidence="1">
    <location>
        <begin position="19"/>
        <end position="146"/>
    </location>
</feature>
<proteinExistence type="predicted"/>
<organism evidence="2 3">
    <name type="scientific">Cochleicola gelatinilyticus</name>
    <dbReference type="NCBI Taxonomy" id="1763537"/>
    <lineage>
        <taxon>Bacteria</taxon>
        <taxon>Pseudomonadati</taxon>
        <taxon>Bacteroidota</taxon>
        <taxon>Flavobacteriia</taxon>
        <taxon>Flavobacteriales</taxon>
        <taxon>Flavobacteriaceae</taxon>
        <taxon>Cochleicola</taxon>
    </lineage>
</organism>
<dbReference type="OrthoDB" id="1447325at2"/>
<feature type="signal peptide" evidence="1">
    <location>
        <begin position="1"/>
        <end position="18"/>
    </location>
</feature>
<keyword evidence="3" id="KW-1185">Reference proteome</keyword>
<evidence type="ECO:0000313" key="2">
    <source>
        <dbReference type="EMBL" id="OAB80926.1"/>
    </source>
</evidence>
<evidence type="ECO:0000313" key="3">
    <source>
        <dbReference type="Proteomes" id="UP000077013"/>
    </source>
</evidence>
<dbReference type="RefSeq" id="WP_068589072.1">
    <property type="nucleotide sequence ID" value="NZ_LRXL01000022.1"/>
</dbReference>
<evidence type="ECO:0008006" key="4">
    <source>
        <dbReference type="Google" id="ProtNLM"/>
    </source>
</evidence>